<comment type="caution">
    <text evidence="2">The sequence shown here is derived from an EMBL/GenBank/DDBJ whole genome shotgun (WGS) entry which is preliminary data.</text>
</comment>
<organism evidence="2 3">
    <name type="scientific">Purpureocillium lilacinum</name>
    <name type="common">Paecilomyces lilacinus</name>
    <dbReference type="NCBI Taxonomy" id="33203"/>
    <lineage>
        <taxon>Eukaryota</taxon>
        <taxon>Fungi</taxon>
        <taxon>Dikarya</taxon>
        <taxon>Ascomycota</taxon>
        <taxon>Pezizomycotina</taxon>
        <taxon>Sordariomycetes</taxon>
        <taxon>Hypocreomycetidae</taxon>
        <taxon>Hypocreales</taxon>
        <taxon>Ophiocordycipitaceae</taxon>
        <taxon>Purpureocillium</taxon>
    </lineage>
</organism>
<name>A0A179H5J5_PURLI</name>
<gene>
    <name evidence="1" type="ORF">VFPBJ_08008</name>
    <name evidence="2" type="ORF">VFPFJ_07844</name>
</gene>
<dbReference type="AlphaFoldDB" id="A0A179H5J5"/>
<evidence type="ECO:0000313" key="2">
    <source>
        <dbReference type="EMBL" id="OAQ85455.1"/>
    </source>
</evidence>
<dbReference type="Proteomes" id="UP000078340">
    <property type="component" value="Unassembled WGS sequence"/>
</dbReference>
<dbReference type="Proteomes" id="UP000078240">
    <property type="component" value="Unassembled WGS sequence"/>
</dbReference>
<evidence type="ECO:0000313" key="1">
    <source>
        <dbReference type="EMBL" id="OAQ77536.1"/>
    </source>
</evidence>
<dbReference type="EMBL" id="LSBH01000006">
    <property type="protein sequence ID" value="OAQ77536.1"/>
    <property type="molecule type" value="Genomic_DNA"/>
</dbReference>
<proteinExistence type="predicted"/>
<dbReference type="EMBL" id="LSBI01000007">
    <property type="protein sequence ID" value="OAQ85455.1"/>
    <property type="molecule type" value="Genomic_DNA"/>
</dbReference>
<accession>A0A179H5J5</accession>
<sequence>MSRVPGRLESATLFLKGPGLGGSCDSEGGGSSVHDVMMADGRCFQNDTA</sequence>
<reference evidence="2 3" key="1">
    <citation type="submission" date="2016-02" db="EMBL/GenBank/DDBJ databases">
        <title>Biosynthesis of antibiotic leucinostatins and their inhibition on Phytophthora in bio-control Purpureocillium lilacinum.</title>
        <authorList>
            <person name="Wang G."/>
            <person name="Liu Z."/>
            <person name="Lin R."/>
            <person name="Li E."/>
            <person name="Mao Z."/>
            <person name="Ling J."/>
            <person name="Yin W."/>
            <person name="Xie B."/>
        </authorList>
    </citation>
    <scope>NUCLEOTIDE SEQUENCE [LARGE SCALE GENOMIC DNA]</scope>
    <source>
        <strain evidence="1">PLBJ-1</strain>
        <strain evidence="2">PLFJ-1</strain>
    </source>
</reference>
<protein>
    <submittedName>
        <fullName evidence="2">Uncharacterized protein</fullName>
    </submittedName>
</protein>
<evidence type="ECO:0000313" key="3">
    <source>
        <dbReference type="Proteomes" id="UP000078340"/>
    </source>
</evidence>